<feature type="region of interest" description="Disordered" evidence="6">
    <location>
        <begin position="544"/>
        <end position="691"/>
    </location>
</feature>
<evidence type="ECO:0000256" key="3">
    <source>
        <dbReference type="ARBA" id="ARBA00022777"/>
    </source>
</evidence>
<feature type="transmembrane region" description="Helical" evidence="7">
    <location>
        <begin position="516"/>
        <end position="537"/>
    </location>
</feature>
<keyword evidence="3" id="KW-0418">Kinase</keyword>
<proteinExistence type="predicted"/>
<evidence type="ECO:0000313" key="10">
    <source>
        <dbReference type="Proteomes" id="UP000238348"/>
    </source>
</evidence>
<dbReference type="Proteomes" id="UP000238348">
    <property type="component" value="Chromosome"/>
</dbReference>
<feature type="compositionally biased region" description="Low complexity" evidence="6">
    <location>
        <begin position="596"/>
        <end position="610"/>
    </location>
</feature>
<feature type="compositionally biased region" description="Low complexity" evidence="6">
    <location>
        <begin position="358"/>
        <end position="373"/>
    </location>
</feature>
<keyword evidence="2 5" id="KW-0547">Nucleotide-binding</keyword>
<evidence type="ECO:0000256" key="2">
    <source>
        <dbReference type="ARBA" id="ARBA00022741"/>
    </source>
</evidence>
<keyword evidence="4 5" id="KW-0067">ATP-binding</keyword>
<dbReference type="EMBL" id="CP012673">
    <property type="protein sequence ID" value="AUX41505.1"/>
    <property type="molecule type" value="Genomic_DNA"/>
</dbReference>
<dbReference type="AlphaFoldDB" id="A0A2L0EQF9"/>
<evidence type="ECO:0000259" key="8">
    <source>
        <dbReference type="PROSITE" id="PS50011"/>
    </source>
</evidence>
<dbReference type="PROSITE" id="PS50011">
    <property type="entry name" value="PROTEIN_KINASE_DOM"/>
    <property type="match status" value="1"/>
</dbReference>
<dbReference type="Gene3D" id="3.30.200.20">
    <property type="entry name" value="Phosphorylase Kinase, domain 1"/>
    <property type="match status" value="1"/>
</dbReference>
<evidence type="ECO:0000313" key="9">
    <source>
        <dbReference type="EMBL" id="AUX41505.1"/>
    </source>
</evidence>
<accession>A0A2L0EQF9</accession>
<feature type="binding site" evidence="5">
    <location>
        <position position="42"/>
    </location>
    <ligand>
        <name>ATP</name>
        <dbReference type="ChEBI" id="CHEBI:30616"/>
    </ligand>
</feature>
<evidence type="ECO:0000256" key="1">
    <source>
        <dbReference type="ARBA" id="ARBA00022679"/>
    </source>
</evidence>
<dbReference type="PANTHER" id="PTHR43289">
    <property type="entry name" value="MITOGEN-ACTIVATED PROTEIN KINASE KINASE KINASE 20-RELATED"/>
    <property type="match status" value="1"/>
</dbReference>
<dbReference type="GO" id="GO:0004674">
    <property type="term" value="F:protein serine/threonine kinase activity"/>
    <property type="evidence" value="ECO:0007669"/>
    <property type="project" value="TreeGrafter"/>
</dbReference>
<dbReference type="InterPro" id="IPR000719">
    <property type="entry name" value="Prot_kinase_dom"/>
</dbReference>
<keyword evidence="1" id="KW-0808">Transferase</keyword>
<dbReference type="InterPro" id="IPR017441">
    <property type="entry name" value="Protein_kinase_ATP_BS"/>
</dbReference>
<feature type="compositionally biased region" description="Pro residues" evidence="6">
    <location>
        <begin position="628"/>
        <end position="644"/>
    </location>
</feature>
<evidence type="ECO:0000256" key="7">
    <source>
        <dbReference type="SAM" id="Phobius"/>
    </source>
</evidence>
<feature type="compositionally biased region" description="Pro residues" evidence="6">
    <location>
        <begin position="578"/>
        <end position="595"/>
    </location>
</feature>
<dbReference type="InterPro" id="IPR008271">
    <property type="entry name" value="Ser/Thr_kinase_AS"/>
</dbReference>
<name>A0A2L0EQF9_SORCE</name>
<feature type="domain" description="Protein kinase" evidence="8">
    <location>
        <begin position="13"/>
        <end position="287"/>
    </location>
</feature>
<evidence type="ECO:0000256" key="6">
    <source>
        <dbReference type="SAM" id="MobiDB-lite"/>
    </source>
</evidence>
<reference evidence="9 10" key="1">
    <citation type="submission" date="2015-09" db="EMBL/GenBank/DDBJ databases">
        <title>Sorangium comparison.</title>
        <authorList>
            <person name="Zaburannyi N."/>
            <person name="Bunk B."/>
            <person name="Overmann J."/>
            <person name="Mueller R."/>
        </authorList>
    </citation>
    <scope>NUCLEOTIDE SEQUENCE [LARGE SCALE GENOMIC DNA]</scope>
    <source>
        <strain evidence="9 10">So ce26</strain>
    </source>
</reference>
<keyword evidence="7" id="KW-0472">Membrane</keyword>
<feature type="region of interest" description="Disordered" evidence="6">
    <location>
        <begin position="330"/>
        <end position="407"/>
    </location>
</feature>
<dbReference type="Pfam" id="PF00069">
    <property type="entry name" value="Pkinase"/>
    <property type="match status" value="1"/>
</dbReference>
<feature type="compositionally biased region" description="Pro residues" evidence="6">
    <location>
        <begin position="651"/>
        <end position="680"/>
    </location>
</feature>
<gene>
    <name evidence="9" type="ORF">SOCE26_029190</name>
</gene>
<organism evidence="9 10">
    <name type="scientific">Sorangium cellulosum</name>
    <name type="common">Polyangium cellulosum</name>
    <dbReference type="NCBI Taxonomy" id="56"/>
    <lineage>
        <taxon>Bacteria</taxon>
        <taxon>Pseudomonadati</taxon>
        <taxon>Myxococcota</taxon>
        <taxon>Polyangia</taxon>
        <taxon>Polyangiales</taxon>
        <taxon>Polyangiaceae</taxon>
        <taxon>Sorangium</taxon>
    </lineage>
</organism>
<dbReference type="CDD" id="cd14014">
    <property type="entry name" value="STKc_PknB_like"/>
    <property type="match status" value="1"/>
</dbReference>
<protein>
    <recommendedName>
        <fullName evidence="8">Protein kinase domain-containing protein</fullName>
    </recommendedName>
</protein>
<evidence type="ECO:0000256" key="5">
    <source>
        <dbReference type="PROSITE-ProRule" id="PRU10141"/>
    </source>
</evidence>
<dbReference type="InterPro" id="IPR011009">
    <property type="entry name" value="Kinase-like_dom_sf"/>
</dbReference>
<evidence type="ECO:0000256" key="4">
    <source>
        <dbReference type="ARBA" id="ARBA00022840"/>
    </source>
</evidence>
<keyword evidence="7" id="KW-0812">Transmembrane</keyword>
<dbReference type="PROSITE" id="PS00107">
    <property type="entry name" value="PROTEIN_KINASE_ATP"/>
    <property type="match status" value="1"/>
</dbReference>
<sequence>MRPQAGQVINNKYRLVRVIGDGGMGSVYEARHEVLGTTVALKFLHPELSRRSGLVQRFLQEARVSAQIQSAHVVRVVDVDQTASGLAFIVMEYLEGKTLQALYEELYRAGVRLAYADALEYAMQMLEGVEAAHRAGVVHRDLKPDNVIITRTAKGDPLIKLLDFGIAKLKVTGELDRGLTRPGVIMGTPEYMAPEQAYSADTVDARADIFSLGVMIFEMLAGRRPVGGDEPQQIAGAYLSGQISRLSDLAPEIAPALCAAVHRAMAASPADRYATTAEFRSDLEPFARAARAPSALTPPPPEVSVARSSAAVPPGAFASPAVAAYPAAMPDTNTIRDGRPSGVPKTIPPEDGGHHAASGPPGTPGFSTPMGGFSSDARGPAASAPGITPKPEPSSGPYFGAGSPPPYGQPATVSAAPYMPPQGMHGVPATSHEPALLDVSPRPGGTAVGNAPFMGRSSAPPGMFNGGPAPAYGGGPYAGGVQGYVPGTAPMDPLPGPQHGASMPGAKRPAKQGTSLFTILLLATGITGAVVGGVYIAHELGRSERADVSPTEPTSQPAIALPAEPTQSNPANTSPATTAPPEPVPPPVVARPQPRPATTTKPPAPSATGTQPPPGPTTRPSATTIIPQLPPLVIPSTFPFPFPAPTSAQPSPGPGPGPSPGPQPTTSPSPTSPSPTPSSKPPRRVIIVPNN</sequence>
<dbReference type="RefSeq" id="WP_104979839.1">
    <property type="nucleotide sequence ID" value="NZ_CP012673.1"/>
</dbReference>
<dbReference type="GO" id="GO:0005524">
    <property type="term" value="F:ATP binding"/>
    <property type="evidence" value="ECO:0007669"/>
    <property type="project" value="UniProtKB-UniRule"/>
</dbReference>
<keyword evidence="7" id="KW-1133">Transmembrane helix</keyword>
<dbReference type="SMART" id="SM00220">
    <property type="entry name" value="S_TKc"/>
    <property type="match status" value="1"/>
</dbReference>
<dbReference type="SUPFAM" id="SSF56112">
    <property type="entry name" value="Protein kinase-like (PK-like)"/>
    <property type="match status" value="1"/>
</dbReference>
<dbReference type="PANTHER" id="PTHR43289:SF6">
    <property type="entry name" value="SERINE_THREONINE-PROTEIN KINASE NEKL-3"/>
    <property type="match status" value="1"/>
</dbReference>
<dbReference type="Gene3D" id="1.10.510.10">
    <property type="entry name" value="Transferase(Phosphotransferase) domain 1"/>
    <property type="match status" value="1"/>
</dbReference>
<dbReference type="OrthoDB" id="583109at2"/>
<dbReference type="PROSITE" id="PS00108">
    <property type="entry name" value="PROTEIN_KINASE_ST"/>
    <property type="match status" value="1"/>
</dbReference>